<evidence type="ECO:0000313" key="2">
    <source>
        <dbReference type="Proteomes" id="UP001159363"/>
    </source>
</evidence>
<protein>
    <submittedName>
        <fullName evidence="1">Uncharacterized protein</fullName>
    </submittedName>
</protein>
<sequence length="84" mass="9792">MIYTHCWDIISKTNLHLWLLVKYRQEADQVLQKSDTILIKHSTCAIKFIFPIKPLGWVGIAHNTLRCKSLTCINFGHVRKNQSI</sequence>
<dbReference type="EMBL" id="JARBHB010000004">
    <property type="protein sequence ID" value="KAJ8886771.1"/>
    <property type="molecule type" value="Genomic_DNA"/>
</dbReference>
<proteinExistence type="predicted"/>
<name>A0ABQ9HQX4_9NEOP</name>
<dbReference type="Proteomes" id="UP001159363">
    <property type="component" value="Chromosome X"/>
</dbReference>
<organism evidence="1 2">
    <name type="scientific">Dryococelus australis</name>
    <dbReference type="NCBI Taxonomy" id="614101"/>
    <lineage>
        <taxon>Eukaryota</taxon>
        <taxon>Metazoa</taxon>
        <taxon>Ecdysozoa</taxon>
        <taxon>Arthropoda</taxon>
        <taxon>Hexapoda</taxon>
        <taxon>Insecta</taxon>
        <taxon>Pterygota</taxon>
        <taxon>Neoptera</taxon>
        <taxon>Polyneoptera</taxon>
        <taxon>Phasmatodea</taxon>
        <taxon>Verophasmatodea</taxon>
        <taxon>Anareolatae</taxon>
        <taxon>Phasmatidae</taxon>
        <taxon>Eurycanthinae</taxon>
        <taxon>Dryococelus</taxon>
    </lineage>
</organism>
<evidence type="ECO:0000313" key="1">
    <source>
        <dbReference type="EMBL" id="KAJ8886771.1"/>
    </source>
</evidence>
<keyword evidence="2" id="KW-1185">Reference proteome</keyword>
<comment type="caution">
    <text evidence="1">The sequence shown here is derived from an EMBL/GenBank/DDBJ whole genome shotgun (WGS) entry which is preliminary data.</text>
</comment>
<gene>
    <name evidence="1" type="ORF">PR048_012983</name>
</gene>
<accession>A0ABQ9HQX4</accession>
<reference evidence="1 2" key="1">
    <citation type="submission" date="2023-02" db="EMBL/GenBank/DDBJ databases">
        <title>LHISI_Scaffold_Assembly.</title>
        <authorList>
            <person name="Stuart O.P."/>
            <person name="Cleave R."/>
            <person name="Magrath M.J.L."/>
            <person name="Mikheyev A.S."/>
        </authorList>
    </citation>
    <scope>NUCLEOTIDE SEQUENCE [LARGE SCALE GENOMIC DNA]</scope>
    <source>
        <strain evidence="1">Daus_M_001</strain>
        <tissue evidence="1">Leg muscle</tissue>
    </source>
</reference>